<evidence type="ECO:0000313" key="4">
    <source>
        <dbReference type="Proteomes" id="UP001632037"/>
    </source>
</evidence>
<evidence type="ECO:0000313" key="3">
    <source>
        <dbReference type="EMBL" id="KAL3662421.1"/>
    </source>
</evidence>
<feature type="compositionally biased region" description="Polar residues" evidence="2">
    <location>
        <begin position="77"/>
        <end position="99"/>
    </location>
</feature>
<keyword evidence="4" id="KW-1185">Reference proteome</keyword>
<gene>
    <name evidence="3" type="ORF">V7S43_012747</name>
</gene>
<dbReference type="Proteomes" id="UP001632037">
    <property type="component" value="Unassembled WGS sequence"/>
</dbReference>
<evidence type="ECO:0000256" key="2">
    <source>
        <dbReference type="SAM" id="MobiDB-lite"/>
    </source>
</evidence>
<organism evidence="3 4">
    <name type="scientific">Phytophthora oleae</name>
    <dbReference type="NCBI Taxonomy" id="2107226"/>
    <lineage>
        <taxon>Eukaryota</taxon>
        <taxon>Sar</taxon>
        <taxon>Stramenopiles</taxon>
        <taxon>Oomycota</taxon>
        <taxon>Peronosporomycetes</taxon>
        <taxon>Peronosporales</taxon>
        <taxon>Peronosporaceae</taxon>
        <taxon>Phytophthora</taxon>
    </lineage>
</organism>
<accession>A0ABD3F7F8</accession>
<feature type="region of interest" description="Disordered" evidence="2">
    <location>
        <begin position="58"/>
        <end position="118"/>
    </location>
</feature>
<evidence type="ECO:0000256" key="1">
    <source>
        <dbReference type="SAM" id="Coils"/>
    </source>
</evidence>
<feature type="coiled-coil region" evidence="1">
    <location>
        <begin position="285"/>
        <end position="319"/>
    </location>
</feature>
<keyword evidence="1" id="KW-0175">Coiled coil</keyword>
<name>A0ABD3F7F8_9STRA</name>
<dbReference type="AlphaFoldDB" id="A0ABD3F7F8"/>
<feature type="compositionally biased region" description="Polar residues" evidence="2">
    <location>
        <begin position="385"/>
        <end position="403"/>
    </location>
</feature>
<protein>
    <submittedName>
        <fullName evidence="3">Uncharacterized protein</fullName>
    </submittedName>
</protein>
<reference evidence="3 4" key="1">
    <citation type="submission" date="2024-09" db="EMBL/GenBank/DDBJ databases">
        <title>Genome sequencing and assembly of Phytophthora oleae, isolate VK10A, causative agent of rot of olive drupes.</title>
        <authorList>
            <person name="Conti Taguali S."/>
            <person name="Riolo M."/>
            <person name="La Spada F."/>
            <person name="Cacciola S.O."/>
            <person name="Dionisio G."/>
        </authorList>
    </citation>
    <scope>NUCLEOTIDE SEQUENCE [LARGE SCALE GENOMIC DNA]</scope>
    <source>
        <strain evidence="3 4">VK10A</strain>
    </source>
</reference>
<feature type="compositionally biased region" description="Basic and acidic residues" evidence="2">
    <location>
        <begin position="209"/>
        <end position="231"/>
    </location>
</feature>
<comment type="caution">
    <text evidence="3">The sequence shown here is derived from an EMBL/GenBank/DDBJ whole genome shotgun (WGS) entry which is preliminary data.</text>
</comment>
<feature type="compositionally biased region" description="Low complexity" evidence="2">
    <location>
        <begin position="58"/>
        <end position="68"/>
    </location>
</feature>
<feature type="region of interest" description="Disordered" evidence="2">
    <location>
        <begin position="351"/>
        <end position="403"/>
    </location>
</feature>
<proteinExistence type="predicted"/>
<dbReference type="EMBL" id="JBIMZQ010000032">
    <property type="protein sequence ID" value="KAL3662421.1"/>
    <property type="molecule type" value="Genomic_DNA"/>
</dbReference>
<feature type="region of interest" description="Disordered" evidence="2">
    <location>
        <begin position="1"/>
        <end position="31"/>
    </location>
</feature>
<feature type="region of interest" description="Disordered" evidence="2">
    <location>
        <begin position="209"/>
        <end position="257"/>
    </location>
</feature>
<sequence>MKRRTARGRDGSSLPTPSRAHSAHSKPKWNTYLTDDAQYKLNQQQQLQRALQQLSTAHFSARSPAASTSRRRLKAASTHSSMWSTPQSAEKSRQRSATRTRLADVQDTGELNTQRRLQFADVSMDLEEPTPRRRAGTANSVSFQVEDEDRMNPEHKANLQGELEVLERMLWELETETARLSWQQTPQKMKMKQKKSPRAGAAIKLKQGDEVGMKEGAEPELREKMLERNEVEPEEEYTTLEGDTRREGGGEDDASAEARLGDVCYKSLEIGLELAGRMDTLKKDFDNEQRLREDREMKIEILEQEVRSTQAKCNYLEAKYQNMASQVDGMREAVIATEEAIHRMTLAFEYSQHRRGKTSNPPTPSISRSLHPNDVLKASKKATARNKSMEQQENWTPNAQQDH</sequence>